<organism evidence="3">
    <name type="scientific">Shigella boydii</name>
    <dbReference type="NCBI Taxonomy" id="621"/>
    <lineage>
        <taxon>Bacteria</taxon>
        <taxon>Pseudomonadati</taxon>
        <taxon>Pseudomonadota</taxon>
        <taxon>Gammaproteobacteria</taxon>
        <taxon>Enterobacterales</taxon>
        <taxon>Enterobacteriaceae</taxon>
        <taxon>Shigella</taxon>
    </lineage>
</organism>
<dbReference type="PANTHER" id="PTHR46401:SF2">
    <property type="entry name" value="GLYCOSYLTRANSFERASE WBBK-RELATED"/>
    <property type="match status" value="1"/>
</dbReference>
<accession>A0A1S9J9P5</accession>
<dbReference type="Proteomes" id="UP000868349">
    <property type="component" value="Unassembled WGS sequence"/>
</dbReference>
<comment type="caution">
    <text evidence="3">The sequence shown here is derived from an EMBL/GenBank/DDBJ whole genome shotgun (WGS) entry which is preliminary data.</text>
</comment>
<dbReference type="RefSeq" id="WP_038994426.1">
    <property type="nucleotide sequence ID" value="NZ_MSJS02000063.1"/>
</dbReference>
<evidence type="ECO:0000256" key="1">
    <source>
        <dbReference type="ARBA" id="ARBA00022679"/>
    </source>
</evidence>
<dbReference type="AlphaFoldDB" id="A0A1S9J9P5"/>
<protein>
    <recommendedName>
        <fullName evidence="2">Glycosyl transferase family 1 domain-containing protein</fullName>
    </recommendedName>
</protein>
<dbReference type="PANTHER" id="PTHR46401">
    <property type="entry name" value="GLYCOSYLTRANSFERASE WBBK-RELATED"/>
    <property type="match status" value="1"/>
</dbReference>
<dbReference type="GO" id="GO:0009103">
    <property type="term" value="P:lipopolysaccharide biosynthetic process"/>
    <property type="evidence" value="ECO:0007669"/>
    <property type="project" value="TreeGrafter"/>
</dbReference>
<evidence type="ECO:0000259" key="2">
    <source>
        <dbReference type="Pfam" id="PF00534"/>
    </source>
</evidence>
<keyword evidence="1" id="KW-0808">Transferase</keyword>
<evidence type="ECO:0000313" key="3">
    <source>
        <dbReference type="EMBL" id="OOO79558.1"/>
    </source>
</evidence>
<proteinExistence type="predicted"/>
<name>A0A1S9J9P5_SHIBO</name>
<reference evidence="3" key="1">
    <citation type="submission" date="2017-02" db="EMBL/GenBank/DDBJ databases">
        <title>Shigella draft genomes.</title>
        <authorList>
            <person name="Weis A.M."/>
            <person name="Weimer B.C."/>
            <person name="Gilpin B."/>
        </authorList>
    </citation>
    <scope>NUCLEOTIDE SEQUENCE [LARGE SCALE GENOMIC DNA]</scope>
    <source>
        <strain evidence="3">BCW_4868</strain>
    </source>
</reference>
<gene>
    <name evidence="3" type="ORF">AJR17_015120</name>
</gene>
<sequence>MTTIIVSATALAKSGALTILNEFIEYVSNLKKYKFIIFIPDSVNLPKTVNIRYIPVPKKNWLSRIYWDSYGLRKYIRVNRLQYQAVISLQNTSVNVEGKQIIYLHQSIPFIDFNIPLTSLWNLKLWLYKRFYSYFIFLFVDKNTSFIVQAKWLKEILSDKYHIDAKKISIIKPKARYVPLATNSIHNVAKLSKQLCNIIYPATPIFYKNHCVIIDALRILKEQRNIDNLCFNVTFSKGEYAKFDDLVRRYNLGKNIRYLGYLTRDELYQHYDNSAFMVYPSYVETCGLPLLEAASKQLPIIASDLPYACEMLEAYTGVVYVKYNVSTEWAREIDAMARTGETRIIPPLLKAENGSDWNKLDNIIEGKDDV</sequence>
<dbReference type="Gene3D" id="3.40.50.2000">
    <property type="entry name" value="Glycogen Phosphorylase B"/>
    <property type="match status" value="1"/>
</dbReference>
<dbReference type="GO" id="GO:0016757">
    <property type="term" value="F:glycosyltransferase activity"/>
    <property type="evidence" value="ECO:0007669"/>
    <property type="project" value="InterPro"/>
</dbReference>
<feature type="domain" description="Glycosyl transferase family 1" evidence="2">
    <location>
        <begin position="203"/>
        <end position="339"/>
    </location>
</feature>
<dbReference type="InterPro" id="IPR001296">
    <property type="entry name" value="Glyco_trans_1"/>
</dbReference>
<dbReference type="Pfam" id="PF00534">
    <property type="entry name" value="Glycos_transf_1"/>
    <property type="match status" value="1"/>
</dbReference>
<dbReference type="EMBL" id="MSJS02000063">
    <property type="protein sequence ID" value="OOO79558.1"/>
    <property type="molecule type" value="Genomic_DNA"/>
</dbReference>
<dbReference type="SUPFAM" id="SSF53756">
    <property type="entry name" value="UDP-Glycosyltransferase/glycogen phosphorylase"/>
    <property type="match status" value="1"/>
</dbReference>